<name>A0A344QWY2_SALER</name>
<feature type="chain" id="PRO_5036328838" evidence="1">
    <location>
        <begin position="23"/>
        <end position="291"/>
    </location>
</feature>
<protein>
    <submittedName>
        <fullName evidence="2">DUF2544 domain-containing protein</fullName>
    </submittedName>
    <submittedName>
        <fullName evidence="3">YfcO family protein</fullName>
    </submittedName>
</protein>
<organism evidence="2">
    <name type="scientific">Salmonella enterica subsp. salamae</name>
    <dbReference type="NCBI Taxonomy" id="59202"/>
    <lineage>
        <taxon>Bacteria</taxon>
        <taxon>Pseudomonadati</taxon>
        <taxon>Pseudomonadota</taxon>
        <taxon>Gammaproteobacteria</taxon>
        <taxon>Enterobacterales</taxon>
        <taxon>Enterobacteriaceae</taxon>
        <taxon>Salmonella</taxon>
    </lineage>
</organism>
<accession>A0A344QWY2</accession>
<evidence type="ECO:0000256" key="1">
    <source>
        <dbReference type="SAM" id="SignalP"/>
    </source>
</evidence>
<dbReference type="Proteomes" id="UP000839852">
    <property type="component" value="Unassembled WGS sequence"/>
</dbReference>
<proteinExistence type="predicted"/>
<dbReference type="STRING" id="1243604.LFZ48_19730"/>
<evidence type="ECO:0000313" key="3">
    <source>
        <dbReference type="EMBL" id="QXX18571.1"/>
    </source>
</evidence>
<accession>A0A454DTF4</accession>
<reference evidence="2" key="1">
    <citation type="submission" date="2018-06" db="EMBL/GenBank/DDBJ databases">
        <authorList>
            <person name="Ashton P.M."/>
            <person name="Dallman T."/>
            <person name="Nair S."/>
            <person name="De Pinna E."/>
            <person name="Peters T."/>
            <person name="Grant K."/>
        </authorList>
    </citation>
    <scope>NUCLEOTIDE SEQUENCE [LARGE SCALE GENOMIC DNA]</scope>
    <source>
        <strain evidence="2">319688</strain>
    </source>
</reference>
<dbReference type="AlphaFoldDB" id="A0A344QWY2"/>
<dbReference type="Pfam" id="PF11245">
    <property type="entry name" value="DUF2544"/>
    <property type="match status" value="1"/>
</dbReference>
<reference evidence="3" key="2">
    <citation type="submission" date="2021-07" db="EMBL/GenBank/DDBJ databases">
        <title>Whole-Genome Sequences of non-enterica strains of Salmonella enterica isolated from poultry houses.</title>
        <authorList>
            <person name="Lamas A."/>
            <person name="Regal P."/>
            <person name="Miranda J.M."/>
            <person name="Vazquez B."/>
            <person name="Cepeda A."/>
            <person name="Franco C.M."/>
        </authorList>
    </citation>
    <scope>NUCLEOTIDE SEQUENCE</scope>
    <source>
        <strain evidence="3">LHICA_SA1</strain>
        <strain evidence="4">LHICA_SA3</strain>
    </source>
</reference>
<evidence type="ECO:0000313" key="4">
    <source>
        <dbReference type="EMBL" id="QXX23076.1"/>
    </source>
</evidence>
<feature type="signal peptide" evidence="1">
    <location>
        <begin position="1"/>
        <end position="22"/>
    </location>
</feature>
<keyword evidence="1" id="KW-0732">Signal</keyword>
<dbReference type="EMBL" id="AAIIOQ010000001">
    <property type="protein sequence ID" value="ECE6358176.1"/>
    <property type="molecule type" value="Genomic_DNA"/>
</dbReference>
<dbReference type="RefSeq" id="WP_023180720.1">
    <property type="nucleotide sequence ID" value="NZ_CP079838.1"/>
</dbReference>
<evidence type="ECO:0000313" key="2">
    <source>
        <dbReference type="EMBL" id="ECE6358176.1"/>
    </source>
</evidence>
<dbReference type="EMBL" id="CP079838">
    <property type="protein sequence ID" value="QXX23076.1"/>
    <property type="molecule type" value="Genomic_DNA"/>
</dbReference>
<sequence length="291" mass="31541">MKILRILFWLIVATGAVSSASAGHRGPMLKATFQSTTLYYGMGPTGGNRSTKLNVTVATPQGVYYGVWFFGGETSSRPGETLPLISWTGPGDFPAPTITSRGYNNRSIPRERCINLPSNWSGCGSLTVDIEVAADDYGCPWLASSHMTSTDLFYANEVYSPPDVRGSVCPTVPLDTFDISWSPDRPQHDLTLRFDATGSTVTSTVHTYLLESNKLCDGSKMDTRGAYCRFVSTGITLNVLGCDKSEVTTSAVAHPITDTELHDINVSVNTKRIGSGQFSSTCSFQYILDEL</sequence>
<dbReference type="EMBL" id="CP079836">
    <property type="protein sequence ID" value="QXX18571.1"/>
    <property type="molecule type" value="Genomic_DNA"/>
</dbReference>
<dbReference type="InterPro" id="IPR021407">
    <property type="entry name" value="DUF2544"/>
</dbReference>
<gene>
    <name evidence="2" type="ORF">DPA05_00295</name>
    <name evidence="4" type="ORF">JMJ83_02440</name>
    <name evidence="3" type="ORF">JMJ86_02440</name>
</gene>